<organism evidence="2 3">
    <name type="scientific">Prunus dulcis</name>
    <name type="common">Almond</name>
    <name type="synonym">Amygdalus dulcis</name>
    <dbReference type="NCBI Taxonomy" id="3755"/>
    <lineage>
        <taxon>Eukaryota</taxon>
        <taxon>Viridiplantae</taxon>
        <taxon>Streptophyta</taxon>
        <taxon>Embryophyta</taxon>
        <taxon>Tracheophyta</taxon>
        <taxon>Spermatophyta</taxon>
        <taxon>Magnoliopsida</taxon>
        <taxon>eudicotyledons</taxon>
        <taxon>Gunneridae</taxon>
        <taxon>Pentapetalae</taxon>
        <taxon>rosids</taxon>
        <taxon>fabids</taxon>
        <taxon>Rosales</taxon>
        <taxon>Rosaceae</taxon>
        <taxon>Amygdaloideae</taxon>
        <taxon>Amygdaleae</taxon>
        <taxon>Prunus</taxon>
    </lineage>
</organism>
<keyword evidence="3" id="KW-1185">Reference proteome</keyword>
<name>A0AAD4VG87_PRUDU</name>
<proteinExistence type="predicted"/>
<dbReference type="EMBL" id="JAJFAZ020000006">
    <property type="protein sequence ID" value="KAI5323622.1"/>
    <property type="molecule type" value="Genomic_DNA"/>
</dbReference>
<comment type="caution">
    <text evidence="2">The sequence shown here is derived from an EMBL/GenBank/DDBJ whole genome shotgun (WGS) entry which is preliminary data.</text>
</comment>
<accession>A0AAD4VG87</accession>
<evidence type="ECO:0000313" key="3">
    <source>
        <dbReference type="Proteomes" id="UP001054821"/>
    </source>
</evidence>
<evidence type="ECO:0000256" key="1">
    <source>
        <dbReference type="SAM" id="MobiDB-lite"/>
    </source>
</evidence>
<dbReference type="Proteomes" id="UP001054821">
    <property type="component" value="Chromosome 6"/>
</dbReference>
<feature type="region of interest" description="Disordered" evidence="1">
    <location>
        <begin position="185"/>
        <end position="231"/>
    </location>
</feature>
<gene>
    <name evidence="2" type="ORF">L3X38_032694</name>
</gene>
<dbReference type="PANTHER" id="PTHR33223:SF11">
    <property type="entry name" value="ELEMENT PROTEIN, PUTATIVE-RELATED"/>
    <property type="match status" value="1"/>
</dbReference>
<reference evidence="2 3" key="1">
    <citation type="journal article" date="2022" name="G3 (Bethesda)">
        <title>Whole-genome sequence and methylome profiling of the almond [Prunus dulcis (Mill.) D.A. Webb] cultivar 'Nonpareil'.</title>
        <authorList>
            <person name="D'Amico-Willman K.M."/>
            <person name="Ouma W.Z."/>
            <person name="Meulia T."/>
            <person name="Sideli G.M."/>
            <person name="Gradziel T.M."/>
            <person name="Fresnedo-Ramirez J."/>
        </authorList>
    </citation>
    <scope>NUCLEOTIDE SEQUENCE [LARGE SCALE GENOMIC DNA]</scope>
    <source>
        <strain evidence="2">Clone GOH B32 T37-40</strain>
    </source>
</reference>
<sequence length="231" mass="26536">MTTFAQNEIESLPQAWERYKDLVMSCPHHGFERWRIVSHFYDGLLPKDRQFIEMMCNGNFMNTDPNDAFDFFDEITEKSQIWTASNSSDITIQKTKVSTNASSNGIYRLKEEDGLNAQIAKMAREVENLNSKLIHGINSVASEENFNICEVYKVMGHATKECPTLPVFRKMLHEHANYIDQFKKSSSSPFSETYNPQWKTHPNFSGKNKGSSPFSPSHRCRHASLQATRPD</sequence>
<evidence type="ECO:0008006" key="4">
    <source>
        <dbReference type="Google" id="ProtNLM"/>
    </source>
</evidence>
<protein>
    <recommendedName>
        <fullName evidence="4">Retrotransposon gag domain-containing protein</fullName>
    </recommendedName>
</protein>
<evidence type="ECO:0000313" key="2">
    <source>
        <dbReference type="EMBL" id="KAI5323622.1"/>
    </source>
</evidence>
<dbReference type="PANTHER" id="PTHR33223">
    <property type="entry name" value="CCHC-TYPE DOMAIN-CONTAINING PROTEIN"/>
    <property type="match status" value="1"/>
</dbReference>
<feature type="compositionally biased region" description="Polar residues" evidence="1">
    <location>
        <begin position="185"/>
        <end position="215"/>
    </location>
</feature>
<dbReference type="AlphaFoldDB" id="A0AAD4VG87"/>